<name>A0A1U8AEW8_NELNU</name>
<evidence type="ECO:0000313" key="3">
    <source>
        <dbReference type="RefSeq" id="XP_010260878.1"/>
    </source>
</evidence>
<evidence type="ECO:0000259" key="1">
    <source>
        <dbReference type="Pfam" id="PF13966"/>
    </source>
</evidence>
<dbReference type="Pfam" id="PF13966">
    <property type="entry name" value="zf-RVT"/>
    <property type="match status" value="1"/>
</dbReference>
<dbReference type="InterPro" id="IPR026960">
    <property type="entry name" value="RVT-Znf"/>
</dbReference>
<dbReference type="AlphaFoldDB" id="A0A1U8AEW8"/>
<dbReference type="GeneID" id="104599835"/>
<dbReference type="eggNOG" id="KOG1075">
    <property type="taxonomic scope" value="Eukaryota"/>
</dbReference>
<feature type="domain" description="Reverse transcriptase zinc-binding" evidence="1">
    <location>
        <begin position="59"/>
        <end position="144"/>
    </location>
</feature>
<sequence length="246" mass="27914">MSALPLRRNSVAWCPSFRRNFQDWEIPDLADLLELLSLQPLNLLKEDSWYWTWSTDGLFSVKSFATHLIMSASEDMLASRIWKPTSPSKINALVWAADLDRCLTKAHLCKRGVHIQDQSCVLCGQGLEDNSHLFLHCSISARIWNHFLGSVGLAWSMPASVKEMLWSWGLQGLSRLASAVWMYIPAAVISTIWAERNKRLFQIIYKDPEDLISISFGKLISWVSASKGNQAAQLGARLNSRSLWHQ</sequence>
<dbReference type="OrthoDB" id="696485at2759"/>
<gene>
    <name evidence="3" type="primary">LOC104599835</name>
</gene>
<dbReference type="RefSeq" id="XP_010260878.1">
    <property type="nucleotide sequence ID" value="XM_010262576.1"/>
</dbReference>
<keyword evidence="2" id="KW-1185">Reference proteome</keyword>
<dbReference type="PANTHER" id="PTHR33116:SF78">
    <property type="entry name" value="OS12G0587133 PROTEIN"/>
    <property type="match status" value="1"/>
</dbReference>
<evidence type="ECO:0000313" key="2">
    <source>
        <dbReference type="Proteomes" id="UP000189703"/>
    </source>
</evidence>
<dbReference type="OMA" id="LANICLC"/>
<dbReference type="Proteomes" id="UP000189703">
    <property type="component" value="Unplaced"/>
</dbReference>
<proteinExistence type="predicted"/>
<dbReference type="InParanoid" id="A0A1U8AEW8"/>
<accession>A0A1U8AEW8</accession>
<protein>
    <submittedName>
        <fullName evidence="3">Uncharacterized protein LOC104599835</fullName>
    </submittedName>
</protein>
<dbReference type="PANTHER" id="PTHR33116">
    <property type="entry name" value="REVERSE TRANSCRIPTASE ZINC-BINDING DOMAIN-CONTAINING PROTEIN-RELATED-RELATED"/>
    <property type="match status" value="1"/>
</dbReference>
<organism evidence="2 3">
    <name type="scientific">Nelumbo nucifera</name>
    <name type="common">Sacred lotus</name>
    <dbReference type="NCBI Taxonomy" id="4432"/>
    <lineage>
        <taxon>Eukaryota</taxon>
        <taxon>Viridiplantae</taxon>
        <taxon>Streptophyta</taxon>
        <taxon>Embryophyta</taxon>
        <taxon>Tracheophyta</taxon>
        <taxon>Spermatophyta</taxon>
        <taxon>Magnoliopsida</taxon>
        <taxon>Proteales</taxon>
        <taxon>Nelumbonaceae</taxon>
        <taxon>Nelumbo</taxon>
    </lineage>
</organism>
<reference evidence="3" key="1">
    <citation type="submission" date="2025-08" db="UniProtKB">
        <authorList>
            <consortium name="RefSeq"/>
        </authorList>
    </citation>
    <scope>IDENTIFICATION</scope>
</reference>
<dbReference type="KEGG" id="nnu:104599835"/>